<feature type="domain" description="HTH arsR-type" evidence="2">
    <location>
        <begin position="14"/>
        <end position="103"/>
    </location>
</feature>
<evidence type="ECO:0000259" key="2">
    <source>
        <dbReference type="SMART" id="SM00418"/>
    </source>
</evidence>
<dbReference type="Proteomes" id="UP001144396">
    <property type="component" value="Unassembled WGS sequence"/>
</dbReference>
<sequence length="210" mass="22599">MAGSDERMQAGDPARIRALAHPIRLALLEVLGDVVDATATECAERVGESVASASFHLRQLEKYGYIERAEPRGREKPWRLVARTVRHPAPTPDVADSMASVLGLAGIVVDRQYARLREYIAVAERGGLEDDWLGSSMVGTSSFWATRDELAELGESILALLEPFEGRIADPTLRPEGARLARMFATLNADPDSVPTGAPTSTTDETGAGS</sequence>
<proteinExistence type="predicted"/>
<organism evidence="3 4">
    <name type="scientific">Agromyces rhizosphaerae</name>
    <dbReference type="NCBI Taxonomy" id="88374"/>
    <lineage>
        <taxon>Bacteria</taxon>
        <taxon>Bacillati</taxon>
        <taxon>Actinomycetota</taxon>
        <taxon>Actinomycetes</taxon>
        <taxon>Micrococcales</taxon>
        <taxon>Microbacteriaceae</taxon>
        <taxon>Agromyces</taxon>
    </lineage>
</organism>
<dbReference type="RefSeq" id="WP_281885498.1">
    <property type="nucleotide sequence ID" value="NZ_BSDP01000001.1"/>
</dbReference>
<dbReference type="Gene3D" id="1.10.10.10">
    <property type="entry name" value="Winged helix-like DNA-binding domain superfamily/Winged helix DNA-binding domain"/>
    <property type="match status" value="1"/>
</dbReference>
<dbReference type="InterPro" id="IPR001845">
    <property type="entry name" value="HTH_ArsR_DNA-bd_dom"/>
</dbReference>
<feature type="compositionally biased region" description="Polar residues" evidence="1">
    <location>
        <begin position="198"/>
        <end position="210"/>
    </location>
</feature>
<dbReference type="CDD" id="cd00090">
    <property type="entry name" value="HTH_ARSR"/>
    <property type="match status" value="1"/>
</dbReference>
<dbReference type="Pfam" id="PF12840">
    <property type="entry name" value="HTH_20"/>
    <property type="match status" value="1"/>
</dbReference>
<dbReference type="InterPro" id="IPR036390">
    <property type="entry name" value="WH_DNA-bd_sf"/>
</dbReference>
<keyword evidence="4" id="KW-1185">Reference proteome</keyword>
<gene>
    <name evidence="3" type="ORF">ARHIZOSPH14_25120</name>
</gene>
<feature type="region of interest" description="Disordered" evidence="1">
    <location>
        <begin position="189"/>
        <end position="210"/>
    </location>
</feature>
<dbReference type="InterPro" id="IPR036388">
    <property type="entry name" value="WH-like_DNA-bd_sf"/>
</dbReference>
<evidence type="ECO:0000256" key="1">
    <source>
        <dbReference type="SAM" id="MobiDB-lite"/>
    </source>
</evidence>
<dbReference type="AlphaFoldDB" id="A0A9W6CXR7"/>
<evidence type="ECO:0000313" key="4">
    <source>
        <dbReference type="Proteomes" id="UP001144396"/>
    </source>
</evidence>
<evidence type="ECO:0000313" key="3">
    <source>
        <dbReference type="EMBL" id="GLI28270.1"/>
    </source>
</evidence>
<reference evidence="3" key="1">
    <citation type="submission" date="2022-12" db="EMBL/GenBank/DDBJ databases">
        <title>Reference genome sequencing for broad-spectrum identification of bacterial and archaeal isolates by mass spectrometry.</title>
        <authorList>
            <person name="Sekiguchi Y."/>
            <person name="Tourlousse D.M."/>
        </authorList>
    </citation>
    <scope>NUCLEOTIDE SEQUENCE</scope>
    <source>
        <strain evidence="3">14</strain>
    </source>
</reference>
<dbReference type="GO" id="GO:0003700">
    <property type="term" value="F:DNA-binding transcription factor activity"/>
    <property type="evidence" value="ECO:0007669"/>
    <property type="project" value="InterPro"/>
</dbReference>
<protein>
    <submittedName>
        <fullName evidence="3">Transcriptional regulator</fullName>
    </submittedName>
</protein>
<comment type="caution">
    <text evidence="3">The sequence shown here is derived from an EMBL/GenBank/DDBJ whole genome shotgun (WGS) entry which is preliminary data.</text>
</comment>
<dbReference type="SUPFAM" id="SSF46785">
    <property type="entry name" value="Winged helix' DNA-binding domain"/>
    <property type="match status" value="1"/>
</dbReference>
<dbReference type="EMBL" id="BSDP01000001">
    <property type="protein sequence ID" value="GLI28270.1"/>
    <property type="molecule type" value="Genomic_DNA"/>
</dbReference>
<dbReference type="InterPro" id="IPR011991">
    <property type="entry name" value="ArsR-like_HTH"/>
</dbReference>
<name>A0A9W6CXR7_9MICO</name>
<accession>A0A9W6CXR7</accession>
<dbReference type="SMART" id="SM00418">
    <property type="entry name" value="HTH_ARSR"/>
    <property type="match status" value="1"/>
</dbReference>